<sequence length="303" mass="34802">MMAEKIFYLSRLEPNEDMLELVQVAYDCFPPMIREMFMGCKSEADLPRLAEHYLKEIREDPFTIWLKVVDRTTRKIVAGSQWKVFPSFGPACADDKPAEWLEGEDLTKATQILEKMNAARRAANPNGYVHLHICFTHPNYRGKGAGGMMMNWGCNVADALMLPSWIEASSEGNFLYKRFGFYDYERIYDGELGDSFDVPFYPVFAQHDLVKVMVVREHPAQVLPLMMWSLFAGGSDSGIKRKAFLEKRPTREAPTRVGDFVSWRTTERKSSHPELQRTLQQSRLPKGPPMKSSVLLKKPHSHF</sequence>
<dbReference type="Proteomes" id="UP000270230">
    <property type="component" value="Unassembled WGS sequence"/>
</dbReference>
<feature type="domain" description="N-acetyltransferase" evidence="2">
    <location>
        <begin position="31"/>
        <end position="199"/>
    </location>
</feature>
<feature type="region of interest" description="Disordered" evidence="1">
    <location>
        <begin position="266"/>
        <end position="303"/>
    </location>
</feature>
<gene>
    <name evidence="3" type="ORF">D0865_08684</name>
</gene>
<reference evidence="3 4" key="1">
    <citation type="journal article" date="2018" name="BMC Genomics">
        <title>Genomic evidence for intraspecific hybridization in a clonal and extremely halotolerant yeast.</title>
        <authorList>
            <person name="Gostincar C."/>
            <person name="Stajich J.E."/>
            <person name="Zupancic J."/>
            <person name="Zalar P."/>
            <person name="Gunde-Cimerman N."/>
        </authorList>
    </citation>
    <scope>NUCLEOTIDE SEQUENCE [LARGE SCALE GENOMIC DNA]</scope>
    <source>
        <strain evidence="3 4">EXF-151</strain>
    </source>
</reference>
<dbReference type="OrthoDB" id="4738875at2759"/>
<dbReference type="CDD" id="cd04301">
    <property type="entry name" value="NAT_SF"/>
    <property type="match status" value="1"/>
</dbReference>
<feature type="compositionally biased region" description="Basic and acidic residues" evidence="1">
    <location>
        <begin position="266"/>
        <end position="275"/>
    </location>
</feature>
<dbReference type="Gene3D" id="3.40.630.30">
    <property type="match status" value="1"/>
</dbReference>
<dbReference type="PROSITE" id="PS51186">
    <property type="entry name" value="GNAT"/>
    <property type="match status" value="1"/>
</dbReference>
<dbReference type="PANTHER" id="PTHR42791">
    <property type="entry name" value="GNAT FAMILY ACETYLTRANSFERASE"/>
    <property type="match status" value="1"/>
</dbReference>
<dbReference type="EMBL" id="QWIN01000747">
    <property type="protein sequence ID" value="RMY47410.1"/>
    <property type="molecule type" value="Genomic_DNA"/>
</dbReference>
<dbReference type="SUPFAM" id="SSF55729">
    <property type="entry name" value="Acyl-CoA N-acyltransferases (Nat)"/>
    <property type="match status" value="1"/>
</dbReference>
<dbReference type="PANTHER" id="PTHR42791:SF5">
    <property type="entry name" value="HYPOTHETICAL ACETYLTRANSFERASE (EUROFUNG)"/>
    <property type="match status" value="1"/>
</dbReference>
<evidence type="ECO:0000313" key="4">
    <source>
        <dbReference type="Proteomes" id="UP000270230"/>
    </source>
</evidence>
<protein>
    <recommendedName>
        <fullName evidence="2">N-acetyltransferase domain-containing protein</fullName>
    </recommendedName>
</protein>
<dbReference type="InterPro" id="IPR000182">
    <property type="entry name" value="GNAT_dom"/>
</dbReference>
<organism evidence="3 4">
    <name type="scientific">Hortaea werneckii</name>
    <name type="common">Black yeast</name>
    <name type="synonym">Cladosporium werneckii</name>
    <dbReference type="NCBI Taxonomy" id="91943"/>
    <lineage>
        <taxon>Eukaryota</taxon>
        <taxon>Fungi</taxon>
        <taxon>Dikarya</taxon>
        <taxon>Ascomycota</taxon>
        <taxon>Pezizomycotina</taxon>
        <taxon>Dothideomycetes</taxon>
        <taxon>Dothideomycetidae</taxon>
        <taxon>Mycosphaerellales</taxon>
        <taxon>Teratosphaeriaceae</taxon>
        <taxon>Hortaea</taxon>
    </lineage>
</organism>
<dbReference type="Pfam" id="PF00583">
    <property type="entry name" value="Acetyltransf_1"/>
    <property type="match status" value="1"/>
</dbReference>
<proteinExistence type="predicted"/>
<dbReference type="InterPro" id="IPR016181">
    <property type="entry name" value="Acyl_CoA_acyltransferase"/>
</dbReference>
<comment type="caution">
    <text evidence="3">The sequence shown here is derived from an EMBL/GenBank/DDBJ whole genome shotgun (WGS) entry which is preliminary data.</text>
</comment>
<evidence type="ECO:0000256" key="1">
    <source>
        <dbReference type="SAM" id="MobiDB-lite"/>
    </source>
</evidence>
<accession>A0A3M7C6D8</accession>
<evidence type="ECO:0000313" key="3">
    <source>
        <dbReference type="EMBL" id="RMY47410.1"/>
    </source>
</evidence>
<dbReference type="InterPro" id="IPR052523">
    <property type="entry name" value="Trichothecene_AcTrans"/>
</dbReference>
<dbReference type="AlphaFoldDB" id="A0A3M7C6D8"/>
<dbReference type="GO" id="GO:0016747">
    <property type="term" value="F:acyltransferase activity, transferring groups other than amino-acyl groups"/>
    <property type="evidence" value="ECO:0007669"/>
    <property type="project" value="InterPro"/>
</dbReference>
<name>A0A3M7C6D8_HORWE</name>
<evidence type="ECO:0000259" key="2">
    <source>
        <dbReference type="PROSITE" id="PS51186"/>
    </source>
</evidence>